<evidence type="ECO:0000256" key="14">
    <source>
        <dbReference type="SAM" id="SignalP"/>
    </source>
</evidence>
<proteinExistence type="inferred from homology"/>
<dbReference type="Proteomes" id="UP000053259">
    <property type="component" value="Unassembled WGS sequence"/>
</dbReference>
<dbReference type="GO" id="GO:0042973">
    <property type="term" value="F:glucan endo-1,3-beta-D-glucosidase activity"/>
    <property type="evidence" value="ECO:0007669"/>
    <property type="project" value="TreeGrafter"/>
</dbReference>
<evidence type="ECO:0000256" key="2">
    <source>
        <dbReference type="ARBA" id="ARBA00008773"/>
    </source>
</evidence>
<dbReference type="PANTHER" id="PTHR16631">
    <property type="entry name" value="GLUCAN 1,3-BETA-GLUCOSIDASE"/>
    <property type="match status" value="1"/>
</dbReference>
<evidence type="ECO:0000256" key="7">
    <source>
        <dbReference type="ARBA" id="ARBA00023295"/>
    </source>
</evidence>
<dbReference type="GeneID" id="27309829"/>
<keyword evidence="3" id="KW-0134">Cell wall</keyword>
<keyword evidence="4" id="KW-0964">Secreted</keyword>
<comment type="similarity">
    <text evidence="2">Belongs to the glycosyl hydrolase 17 family.</text>
</comment>
<evidence type="ECO:0000313" key="15">
    <source>
        <dbReference type="EMBL" id="KIW07955.1"/>
    </source>
</evidence>
<evidence type="ECO:0000256" key="1">
    <source>
        <dbReference type="ARBA" id="ARBA00004191"/>
    </source>
</evidence>
<name>A0A0D2AN65_9PEZI</name>
<evidence type="ECO:0000256" key="9">
    <source>
        <dbReference type="ARBA" id="ARBA00039284"/>
    </source>
</evidence>
<evidence type="ECO:0000313" key="16">
    <source>
        <dbReference type="Proteomes" id="UP000053259"/>
    </source>
</evidence>
<evidence type="ECO:0000256" key="10">
    <source>
        <dbReference type="ARBA" id="ARBA00041495"/>
    </source>
</evidence>
<evidence type="ECO:0000256" key="8">
    <source>
        <dbReference type="ARBA" id="ARBA00024983"/>
    </source>
</evidence>
<dbReference type="STRING" id="253628.A0A0D2AN65"/>
<protein>
    <recommendedName>
        <fullName evidence="9">Probable beta-glucosidase btgE</fullName>
    </recommendedName>
    <alternativeName>
        <fullName evidence="10">Beta-D-glucoside glucohydrolase btgE</fullName>
    </alternativeName>
    <alternativeName>
        <fullName evidence="12">Cellobiase btgE</fullName>
    </alternativeName>
    <alternativeName>
        <fullName evidence="11">Gentiobiase btgE</fullName>
    </alternativeName>
</protein>
<dbReference type="InterPro" id="IPR017853">
    <property type="entry name" value="GH"/>
</dbReference>
<evidence type="ECO:0000256" key="13">
    <source>
        <dbReference type="SAM" id="MobiDB-lite"/>
    </source>
</evidence>
<feature type="chain" id="PRO_5002238454" description="Probable beta-glucosidase btgE" evidence="14">
    <location>
        <begin position="20"/>
        <end position="603"/>
    </location>
</feature>
<dbReference type="HOGENOM" id="CLU_027285_2_0_1"/>
<dbReference type="InterPro" id="IPR050732">
    <property type="entry name" value="Beta-glucan_modifiers"/>
</dbReference>
<feature type="signal peptide" evidence="14">
    <location>
        <begin position="1"/>
        <end position="19"/>
    </location>
</feature>
<dbReference type="OrthoDB" id="4082933at2759"/>
<dbReference type="RefSeq" id="XP_016217824.1">
    <property type="nucleotide sequence ID" value="XM_016354812.1"/>
</dbReference>
<dbReference type="GO" id="GO:0071555">
    <property type="term" value="P:cell wall organization"/>
    <property type="evidence" value="ECO:0007669"/>
    <property type="project" value="TreeGrafter"/>
</dbReference>
<organism evidence="15 16">
    <name type="scientific">Verruconis gallopava</name>
    <dbReference type="NCBI Taxonomy" id="253628"/>
    <lineage>
        <taxon>Eukaryota</taxon>
        <taxon>Fungi</taxon>
        <taxon>Dikarya</taxon>
        <taxon>Ascomycota</taxon>
        <taxon>Pezizomycotina</taxon>
        <taxon>Dothideomycetes</taxon>
        <taxon>Pleosporomycetidae</taxon>
        <taxon>Venturiales</taxon>
        <taxon>Sympoventuriaceae</taxon>
        <taxon>Verruconis</taxon>
    </lineage>
</organism>
<evidence type="ECO:0000256" key="3">
    <source>
        <dbReference type="ARBA" id="ARBA00022512"/>
    </source>
</evidence>
<evidence type="ECO:0000256" key="4">
    <source>
        <dbReference type="ARBA" id="ARBA00022525"/>
    </source>
</evidence>
<keyword evidence="7" id="KW-0326">Glycosidase</keyword>
<evidence type="ECO:0000256" key="6">
    <source>
        <dbReference type="ARBA" id="ARBA00022801"/>
    </source>
</evidence>
<dbReference type="SUPFAM" id="SSF51445">
    <property type="entry name" value="(Trans)glycosidases"/>
    <property type="match status" value="1"/>
</dbReference>
<accession>A0A0D2AN65</accession>
<keyword evidence="6" id="KW-0378">Hydrolase</keyword>
<keyword evidence="16" id="KW-1185">Reference proteome</keyword>
<dbReference type="GO" id="GO:0009986">
    <property type="term" value="C:cell surface"/>
    <property type="evidence" value="ECO:0007669"/>
    <property type="project" value="TreeGrafter"/>
</dbReference>
<comment type="function">
    <text evidence="8">Beta-glucosidases are one of a number of cellulolytic enzymes involved in the degradation of cellulosic biomass. Catalyzes the last step releasing glucose from the inhibitory cellobiose.</text>
</comment>
<keyword evidence="5 14" id="KW-0732">Signal</keyword>
<dbReference type="GO" id="GO:0005576">
    <property type="term" value="C:extracellular region"/>
    <property type="evidence" value="ECO:0007669"/>
    <property type="project" value="TreeGrafter"/>
</dbReference>
<dbReference type="InParanoid" id="A0A0D2AN65"/>
<dbReference type="Gene3D" id="3.20.20.80">
    <property type="entry name" value="Glycosidases"/>
    <property type="match status" value="1"/>
</dbReference>
<reference evidence="15 16" key="1">
    <citation type="submission" date="2015-01" db="EMBL/GenBank/DDBJ databases">
        <title>The Genome Sequence of Ochroconis gallopava CBS43764.</title>
        <authorList>
            <consortium name="The Broad Institute Genomics Platform"/>
            <person name="Cuomo C."/>
            <person name="de Hoog S."/>
            <person name="Gorbushina A."/>
            <person name="Stielow B."/>
            <person name="Teixiera M."/>
            <person name="Abouelleil A."/>
            <person name="Chapman S.B."/>
            <person name="Priest M."/>
            <person name="Young S.K."/>
            <person name="Wortman J."/>
            <person name="Nusbaum C."/>
            <person name="Birren B."/>
        </authorList>
    </citation>
    <scope>NUCLEOTIDE SEQUENCE [LARGE SCALE GENOMIC DNA]</scope>
    <source>
        <strain evidence="15 16">CBS 43764</strain>
    </source>
</reference>
<dbReference type="PANTHER" id="PTHR16631:SF24">
    <property type="entry name" value="FAMILY 17 GLUCOSIDASE SCW11-RELATED"/>
    <property type="match status" value="1"/>
</dbReference>
<feature type="region of interest" description="Disordered" evidence="13">
    <location>
        <begin position="26"/>
        <end position="52"/>
    </location>
</feature>
<evidence type="ECO:0000256" key="12">
    <source>
        <dbReference type="ARBA" id="ARBA00042762"/>
    </source>
</evidence>
<comment type="subcellular location">
    <subcellularLocation>
        <location evidence="1">Secreted</location>
        <location evidence="1">Cell wall</location>
    </subcellularLocation>
</comment>
<dbReference type="EMBL" id="KN847532">
    <property type="protein sequence ID" value="KIW07955.1"/>
    <property type="molecule type" value="Genomic_DNA"/>
</dbReference>
<dbReference type="GO" id="GO:0009277">
    <property type="term" value="C:fungal-type cell wall"/>
    <property type="evidence" value="ECO:0007669"/>
    <property type="project" value="TreeGrafter"/>
</dbReference>
<evidence type="ECO:0000256" key="5">
    <source>
        <dbReference type="ARBA" id="ARBA00022729"/>
    </source>
</evidence>
<gene>
    <name evidence="15" type="ORF">PV09_01856</name>
</gene>
<evidence type="ECO:0000256" key="11">
    <source>
        <dbReference type="ARBA" id="ARBA00041516"/>
    </source>
</evidence>
<dbReference type="VEuPathDB" id="FungiDB:PV09_01856"/>
<dbReference type="AlphaFoldDB" id="A0A0D2AN65"/>
<sequence length="603" mass="61362">MKAGIVALAAASLVGSAVAAPDYWPAASSSSPAAPVKPTTTEECEEEATSSAAGYWPAHASSSSVASWSAKAWPSSVASSSSAGSWPVKPVKSSSASAWAVPSYFETAWGCCKTVVTVTEYGSMAAKPTVWSTASPVSPVPVPVVTAWPSAGVYTQEAVTVTLTNTVTVVAHKSQALTSGTNVWGGSSVTVTAPTTVSCGYVAHTTSGSVLSEYVAWTTLGCESAGVYTCVPAATSSCSEETTITWAVPTEYAPGTWTLPATTVTATASGQIWECPFEQAKPTTSSTPAAPVVQPTWSSPAYVAPASPSATWAAPAASSSPATSYGSGSGSSISTNGNKWAMTYTPYTTTGQCKTAAEVDSDLASIKSYGFTTVRLYATDCSGLVNVGASAKSHGLKIILGVFIESSGLSAAWSQVEEIATWGSAGNWDNVVMIVVGNEAVFNGYCSASDLAAFITKAKGTWSAAGYSGWVTTTEPVNIIQQYASTLCSVVDVAAANIQPFFTSSVTSSSAGDFVAGQIALVEAACGKTAYNLECGWPSAGSSNGAAVPSKSDQKTAITDILAKAGDKTAIFSFENDAWKDAGAFGVEQNFGCSDLFGSSSSY</sequence>